<accession>A0A8X7VHK9</accession>
<feature type="region of interest" description="Disordered" evidence="1">
    <location>
        <begin position="68"/>
        <end position="89"/>
    </location>
</feature>
<proteinExistence type="predicted"/>
<dbReference type="AlphaFoldDB" id="A0A8X7VHK9"/>
<name>A0A8X7VHK9_BRACI</name>
<comment type="caution">
    <text evidence="2">The sequence shown here is derived from an EMBL/GenBank/DDBJ whole genome shotgun (WGS) entry which is preliminary data.</text>
</comment>
<dbReference type="EMBL" id="JAAMPC010000005">
    <property type="protein sequence ID" value="KAG2311346.1"/>
    <property type="molecule type" value="Genomic_DNA"/>
</dbReference>
<organism evidence="2 3">
    <name type="scientific">Brassica carinata</name>
    <name type="common">Ethiopian mustard</name>
    <name type="synonym">Abyssinian cabbage</name>
    <dbReference type="NCBI Taxonomy" id="52824"/>
    <lineage>
        <taxon>Eukaryota</taxon>
        <taxon>Viridiplantae</taxon>
        <taxon>Streptophyta</taxon>
        <taxon>Embryophyta</taxon>
        <taxon>Tracheophyta</taxon>
        <taxon>Spermatophyta</taxon>
        <taxon>Magnoliopsida</taxon>
        <taxon>eudicotyledons</taxon>
        <taxon>Gunneridae</taxon>
        <taxon>Pentapetalae</taxon>
        <taxon>rosids</taxon>
        <taxon>malvids</taxon>
        <taxon>Brassicales</taxon>
        <taxon>Brassicaceae</taxon>
        <taxon>Brassiceae</taxon>
        <taxon>Brassica</taxon>
    </lineage>
</organism>
<dbReference type="Proteomes" id="UP000886595">
    <property type="component" value="Unassembled WGS sequence"/>
</dbReference>
<reference evidence="2 3" key="1">
    <citation type="submission" date="2020-02" db="EMBL/GenBank/DDBJ databases">
        <authorList>
            <person name="Ma Q."/>
            <person name="Huang Y."/>
            <person name="Song X."/>
            <person name="Pei D."/>
        </authorList>
    </citation>
    <scope>NUCLEOTIDE SEQUENCE [LARGE SCALE GENOMIC DNA]</scope>
    <source>
        <strain evidence="2">Sxm20200214</strain>
        <tissue evidence="2">Leaf</tissue>
    </source>
</reference>
<evidence type="ECO:0000256" key="1">
    <source>
        <dbReference type="SAM" id="MobiDB-lite"/>
    </source>
</evidence>
<gene>
    <name evidence="2" type="ORF">Bca52824_022903</name>
</gene>
<sequence length="89" mass="9880">MLEATLMQATVHVSRLETYMPYLLARSMCSVTGFDVTQCNQNFMLSDSSLLIRFSDATALDELTESASPITEEHAWSNQHQHPTTSIAG</sequence>
<evidence type="ECO:0000313" key="2">
    <source>
        <dbReference type="EMBL" id="KAG2311346.1"/>
    </source>
</evidence>
<feature type="compositionally biased region" description="Polar residues" evidence="1">
    <location>
        <begin position="76"/>
        <end position="89"/>
    </location>
</feature>
<protein>
    <submittedName>
        <fullName evidence="2">Uncharacterized protein</fullName>
    </submittedName>
</protein>
<keyword evidence="3" id="KW-1185">Reference proteome</keyword>
<evidence type="ECO:0000313" key="3">
    <source>
        <dbReference type="Proteomes" id="UP000886595"/>
    </source>
</evidence>